<dbReference type="PANTHER" id="PTHR23111:SF75">
    <property type="entry name" value="OS06G0141200 PROTEIN"/>
    <property type="match status" value="1"/>
</dbReference>
<dbReference type="PROSITE" id="PS01358">
    <property type="entry name" value="ZF_RANBP2_1"/>
    <property type="match status" value="1"/>
</dbReference>
<name>A0A9R0Z2Z9_TRITD</name>
<dbReference type="GO" id="GO:0003729">
    <property type="term" value="F:mRNA binding"/>
    <property type="evidence" value="ECO:0007669"/>
    <property type="project" value="TreeGrafter"/>
</dbReference>
<dbReference type="Gene3D" id="4.10.1060.10">
    <property type="entry name" value="Zinc finger, RanBP2-type"/>
    <property type="match status" value="2"/>
</dbReference>
<evidence type="ECO:0000256" key="4">
    <source>
        <dbReference type="PROSITE-ProRule" id="PRU00322"/>
    </source>
</evidence>
<sequence length="190" mass="20919">MHAFIQGLLRMNTQRKPGDWNCNSCQHLNFSRRDFCQRCRATRSDLQLGDGRCIGGVLTSLDVRPGDWYCNCGYHNFASRSSCLKCGTIVRDFPAGQGGTGAAESGGVRAGWKTGLAVMCTTLQAELSAIIAMHLGKQRMDTSMSIVNTGRKICPLVISAKFTNCSSFLEFGRKIICPAPDYYMTPKTWT</sequence>
<keyword evidence="7" id="KW-1185">Reference proteome</keyword>
<organism evidence="6 7">
    <name type="scientific">Triticum turgidum subsp. durum</name>
    <name type="common">Durum wheat</name>
    <name type="synonym">Triticum durum</name>
    <dbReference type="NCBI Taxonomy" id="4567"/>
    <lineage>
        <taxon>Eukaryota</taxon>
        <taxon>Viridiplantae</taxon>
        <taxon>Streptophyta</taxon>
        <taxon>Embryophyta</taxon>
        <taxon>Tracheophyta</taxon>
        <taxon>Spermatophyta</taxon>
        <taxon>Magnoliopsida</taxon>
        <taxon>Liliopsida</taxon>
        <taxon>Poales</taxon>
        <taxon>Poaceae</taxon>
        <taxon>BOP clade</taxon>
        <taxon>Pooideae</taxon>
        <taxon>Triticodae</taxon>
        <taxon>Triticeae</taxon>
        <taxon>Triticinae</taxon>
        <taxon>Triticum</taxon>
    </lineage>
</organism>
<dbReference type="Proteomes" id="UP000324705">
    <property type="component" value="Chromosome 7A"/>
</dbReference>
<dbReference type="GO" id="GO:0005737">
    <property type="term" value="C:cytoplasm"/>
    <property type="evidence" value="ECO:0007669"/>
    <property type="project" value="TreeGrafter"/>
</dbReference>
<dbReference type="Gramene" id="TRITD7Av1G027340.3">
    <property type="protein sequence ID" value="TRITD7Av1G027340.3"/>
    <property type="gene ID" value="TRITD7Av1G027340"/>
</dbReference>
<gene>
    <name evidence="6" type="ORF">TRITD_7Av1G027340</name>
</gene>
<dbReference type="OMA" id="CTIMPAG"/>
<keyword evidence="1" id="KW-0479">Metal-binding</keyword>
<keyword evidence="3" id="KW-0862">Zinc</keyword>
<evidence type="ECO:0000313" key="6">
    <source>
        <dbReference type="EMBL" id="VAI69976.1"/>
    </source>
</evidence>
<dbReference type="SMART" id="SM00547">
    <property type="entry name" value="ZnF_RBZ"/>
    <property type="match status" value="2"/>
</dbReference>
<evidence type="ECO:0000256" key="1">
    <source>
        <dbReference type="ARBA" id="ARBA00022723"/>
    </source>
</evidence>
<dbReference type="EMBL" id="LT934123">
    <property type="protein sequence ID" value="VAI69976.1"/>
    <property type="molecule type" value="Genomic_DNA"/>
</dbReference>
<feature type="domain" description="RanBP2-type" evidence="5">
    <location>
        <begin position="64"/>
        <end position="92"/>
    </location>
</feature>
<dbReference type="GO" id="GO:0008270">
    <property type="term" value="F:zinc ion binding"/>
    <property type="evidence" value="ECO:0007669"/>
    <property type="project" value="UniProtKB-KW"/>
</dbReference>
<evidence type="ECO:0000256" key="3">
    <source>
        <dbReference type="ARBA" id="ARBA00022833"/>
    </source>
</evidence>
<dbReference type="Pfam" id="PF00641">
    <property type="entry name" value="Zn_ribbon_RanBP"/>
    <property type="match status" value="2"/>
</dbReference>
<dbReference type="SUPFAM" id="SSF90209">
    <property type="entry name" value="Ran binding protein zinc finger-like"/>
    <property type="match status" value="2"/>
</dbReference>
<keyword evidence="2 4" id="KW-0863">Zinc-finger</keyword>
<evidence type="ECO:0000259" key="5">
    <source>
        <dbReference type="PROSITE" id="PS50199"/>
    </source>
</evidence>
<evidence type="ECO:0000313" key="7">
    <source>
        <dbReference type="Proteomes" id="UP000324705"/>
    </source>
</evidence>
<accession>A0A9R0Z2Z9</accession>
<dbReference type="PROSITE" id="PS50199">
    <property type="entry name" value="ZF_RANBP2_2"/>
    <property type="match status" value="2"/>
</dbReference>
<dbReference type="InterPro" id="IPR036443">
    <property type="entry name" value="Znf_RanBP2_sf"/>
</dbReference>
<feature type="domain" description="RanBP2-type" evidence="5">
    <location>
        <begin position="16"/>
        <end position="45"/>
    </location>
</feature>
<dbReference type="AlphaFoldDB" id="A0A9R0Z2Z9"/>
<proteinExistence type="predicted"/>
<dbReference type="PANTHER" id="PTHR23111">
    <property type="entry name" value="ZINC FINGER PROTEIN"/>
    <property type="match status" value="1"/>
</dbReference>
<reference evidence="6 7" key="1">
    <citation type="submission" date="2017-09" db="EMBL/GenBank/DDBJ databases">
        <authorList>
            <consortium name="International Durum Wheat Genome Sequencing Consortium (IDWGSC)"/>
            <person name="Milanesi L."/>
        </authorList>
    </citation>
    <scope>NUCLEOTIDE SEQUENCE [LARGE SCALE GENOMIC DNA]</scope>
    <source>
        <strain evidence="7">cv. Svevo</strain>
    </source>
</reference>
<dbReference type="InterPro" id="IPR001876">
    <property type="entry name" value="Znf_RanBP2"/>
</dbReference>
<evidence type="ECO:0000256" key="2">
    <source>
        <dbReference type="ARBA" id="ARBA00022771"/>
    </source>
</evidence>
<protein>
    <recommendedName>
        <fullName evidence="5">RanBP2-type domain-containing protein</fullName>
    </recommendedName>
</protein>